<evidence type="ECO:0000256" key="1">
    <source>
        <dbReference type="SAM" id="MobiDB-lite"/>
    </source>
</evidence>
<dbReference type="HOGENOM" id="CLU_003826_0_0_1"/>
<accession>K5WD88</accession>
<dbReference type="PROSITE" id="PS50234">
    <property type="entry name" value="VWFA"/>
    <property type="match status" value="1"/>
</dbReference>
<evidence type="ECO:0000313" key="5">
    <source>
        <dbReference type="Proteomes" id="UP000008370"/>
    </source>
</evidence>
<keyword evidence="5" id="KW-1185">Reference proteome</keyword>
<evidence type="ECO:0008006" key="6">
    <source>
        <dbReference type="Google" id="ProtNLM"/>
    </source>
</evidence>
<dbReference type="PROSITE" id="PS51468">
    <property type="entry name" value="VIT"/>
    <property type="match status" value="1"/>
</dbReference>
<dbReference type="SUPFAM" id="SSF53300">
    <property type="entry name" value="vWA-like"/>
    <property type="match status" value="1"/>
</dbReference>
<dbReference type="AlphaFoldDB" id="K5WD88"/>
<dbReference type="KEGG" id="pco:PHACADRAFT_254902"/>
<gene>
    <name evidence="4" type="ORF">PHACADRAFT_254902</name>
</gene>
<dbReference type="RefSeq" id="XP_007395058.1">
    <property type="nucleotide sequence ID" value="XM_007394996.1"/>
</dbReference>
<dbReference type="OrthoDB" id="1729737at2759"/>
<dbReference type="Proteomes" id="UP000008370">
    <property type="component" value="Unassembled WGS sequence"/>
</dbReference>
<evidence type="ECO:0000259" key="2">
    <source>
        <dbReference type="PROSITE" id="PS50234"/>
    </source>
</evidence>
<dbReference type="InterPro" id="IPR036465">
    <property type="entry name" value="vWFA_dom_sf"/>
</dbReference>
<dbReference type="InterPro" id="IPR013694">
    <property type="entry name" value="VIT"/>
</dbReference>
<dbReference type="Gene3D" id="3.40.50.410">
    <property type="entry name" value="von Willebrand factor, type A domain"/>
    <property type="match status" value="1"/>
</dbReference>
<dbReference type="InterPro" id="IPR002035">
    <property type="entry name" value="VWF_A"/>
</dbReference>
<name>K5WD88_PHACS</name>
<organism evidence="4 5">
    <name type="scientific">Phanerochaete carnosa (strain HHB-10118-sp)</name>
    <name type="common">White-rot fungus</name>
    <name type="synonym">Peniophora carnosa</name>
    <dbReference type="NCBI Taxonomy" id="650164"/>
    <lineage>
        <taxon>Eukaryota</taxon>
        <taxon>Fungi</taxon>
        <taxon>Dikarya</taxon>
        <taxon>Basidiomycota</taxon>
        <taxon>Agaricomycotina</taxon>
        <taxon>Agaricomycetes</taxon>
        <taxon>Polyporales</taxon>
        <taxon>Phanerochaetaceae</taxon>
        <taxon>Phanerochaete</taxon>
    </lineage>
</organism>
<evidence type="ECO:0000259" key="3">
    <source>
        <dbReference type="PROSITE" id="PS51468"/>
    </source>
</evidence>
<dbReference type="Pfam" id="PF08487">
    <property type="entry name" value="VIT"/>
    <property type="match status" value="1"/>
</dbReference>
<proteinExistence type="predicted"/>
<feature type="domain" description="VIT" evidence="3">
    <location>
        <begin position="1"/>
        <end position="65"/>
    </location>
</feature>
<evidence type="ECO:0000313" key="4">
    <source>
        <dbReference type="EMBL" id="EKM57240.1"/>
    </source>
</evidence>
<feature type="domain" description="VWFA" evidence="2">
    <location>
        <begin position="198"/>
        <end position="383"/>
    </location>
</feature>
<dbReference type="STRING" id="650164.K5WD88"/>
<dbReference type="PANTHER" id="PTHR45737">
    <property type="entry name" value="VON WILLEBRAND FACTOR A DOMAIN-CONTAINING PROTEIN 5A"/>
    <property type="match status" value="1"/>
</dbReference>
<dbReference type="PANTHER" id="PTHR45737:SF6">
    <property type="entry name" value="VON WILLEBRAND FACTOR A DOMAIN-CONTAINING PROTEIN 5A"/>
    <property type="match status" value="1"/>
</dbReference>
<dbReference type="InParanoid" id="K5WD88"/>
<dbReference type="GeneID" id="18916162"/>
<feature type="region of interest" description="Disordered" evidence="1">
    <location>
        <begin position="684"/>
        <end position="741"/>
    </location>
</feature>
<dbReference type="SMART" id="SM00327">
    <property type="entry name" value="VWA"/>
    <property type="match status" value="1"/>
</dbReference>
<protein>
    <recommendedName>
        <fullName evidence="6">VWFA domain-containing protein</fullName>
    </recommendedName>
</protein>
<dbReference type="Pfam" id="PF13768">
    <property type="entry name" value="VWA_3"/>
    <property type="match status" value="1"/>
</dbReference>
<feature type="compositionally biased region" description="Low complexity" evidence="1">
    <location>
        <begin position="684"/>
        <end position="701"/>
    </location>
</feature>
<dbReference type="EMBL" id="JH930471">
    <property type="protein sequence ID" value="EKM57240.1"/>
    <property type="molecule type" value="Genomic_DNA"/>
</dbReference>
<reference evidence="4 5" key="1">
    <citation type="journal article" date="2012" name="BMC Genomics">
        <title>Comparative genomics of the white-rot fungi, Phanerochaete carnosa and P. chrysosporium, to elucidate the genetic basis of the distinct wood types they colonize.</title>
        <authorList>
            <person name="Suzuki H."/>
            <person name="MacDonald J."/>
            <person name="Syed K."/>
            <person name="Salamov A."/>
            <person name="Hori C."/>
            <person name="Aerts A."/>
            <person name="Henrissat B."/>
            <person name="Wiebenga A."/>
            <person name="vanKuyk P.A."/>
            <person name="Barry K."/>
            <person name="Lindquist E."/>
            <person name="LaButti K."/>
            <person name="Lapidus A."/>
            <person name="Lucas S."/>
            <person name="Coutinho P."/>
            <person name="Gong Y."/>
            <person name="Samejima M."/>
            <person name="Mahadevan R."/>
            <person name="Abou-Zaid M."/>
            <person name="de Vries R.P."/>
            <person name="Igarashi K."/>
            <person name="Yadav J.S."/>
            <person name="Grigoriev I.V."/>
            <person name="Master E.R."/>
        </authorList>
    </citation>
    <scope>NUCLEOTIDE SEQUENCE [LARGE SCALE GENOMIC DNA]</scope>
    <source>
        <strain evidence="4 5">HHB-10118-sp</strain>
    </source>
</reference>
<sequence>MTAADGMVITAIAKEKEKAKREHEAAITQGYMTGLVEHVDDDVFSISLGALPGQQTISTEITYVLDLMDDDILDQVRLQIPMYVGMRYGTLPEGMQGAHQAPPHRINISVDVRMQGTVRNILSPTYPSVILSDSTAVYASRSAHYFSADFLQRDFVLSILADGLDAPRCFAQRAKNGFTAIQLNIVPKFNLQPIPQQEYIFLVDRSGSMGGSRIQTAKKTLVMLLRALPSQGTHINIFSFGSRCDSLWNRSVLYDESALGIATGYVDNMWADYGGTETLKALNQVFKSRRMDTPTACFVLTDGESHDTNRIIEAVDKSVQKARPNASLRVFTLGIGNTTSSAVCEGIARAGNGVCLMATTSESIVGKCSKLVRASRTYILKNVFVDWGVGTDLNRLRAVRQAPAPVSAIYPGNRFIVFALVEDEKFTLPREVVIRAQRDGQGEVLQFRIPVQIVEFPPDHPHPQLIPTLAARRIIMDLDDKSRTQCPPDIKTTVIKLGTEYQLASKFTSFVAVDRRTEEQIMGQIREGVRLGLPRYVPPYDPTIENDSGEEEWDAVIPQSVDYSLLEARGLPRARGAPPPYGATPPVPTVVSAQPAMVTPSSRPGMVAPSFRSARAFASPAEGAPVIIPPVGALGVSPAGFVPDDPLARAIHNTSRAGASMVPAKRNSANLGSSLKNALSGISLRRSSDASSPSSPQRRSSGIFGSLRGGSSSQSAPPPATSHAVRRQQVDPGPTSYNLPPIIMMTRDTEPVASQPLSLHAFSEEYGASPVTSHTAEDMVVGLVRFQSFDGSFPPTAQLEAIVGKNLLSEAEKLEVDPKVWATVLAVAYLKKYMRDQPELLDGLAEKAMEFLSRIQNDTLQTLLARADTLVA</sequence>